<dbReference type="InterPro" id="IPR019013">
    <property type="entry name" value="Vma21"/>
</dbReference>
<evidence type="ECO:0000256" key="3">
    <source>
        <dbReference type="ARBA" id="ARBA00022989"/>
    </source>
</evidence>
<evidence type="ECO:0000256" key="4">
    <source>
        <dbReference type="ARBA" id="ARBA00023136"/>
    </source>
</evidence>
<accession>A0A0P4WQ18</accession>
<feature type="transmembrane region" description="Helical" evidence="6">
    <location>
        <begin position="25"/>
        <end position="47"/>
    </location>
</feature>
<organism evidence="7">
    <name type="scientific">Scylla olivacea</name>
    <name type="common">Orange mud crab</name>
    <name type="synonym">Cancer olivacea</name>
    <dbReference type="NCBI Taxonomy" id="85551"/>
    <lineage>
        <taxon>Eukaryota</taxon>
        <taxon>Metazoa</taxon>
        <taxon>Ecdysozoa</taxon>
        <taxon>Arthropoda</taxon>
        <taxon>Crustacea</taxon>
        <taxon>Multicrustacea</taxon>
        <taxon>Malacostraca</taxon>
        <taxon>Eumalacostraca</taxon>
        <taxon>Eucarida</taxon>
        <taxon>Decapoda</taxon>
        <taxon>Pleocyemata</taxon>
        <taxon>Brachyura</taxon>
        <taxon>Eubrachyura</taxon>
        <taxon>Portunoidea</taxon>
        <taxon>Portunidae</taxon>
        <taxon>Portuninae</taxon>
        <taxon>Scylla</taxon>
    </lineage>
</organism>
<keyword evidence="3 6" id="KW-1133">Transmembrane helix</keyword>
<evidence type="ECO:0000256" key="1">
    <source>
        <dbReference type="ARBA" id="ARBA00022692"/>
    </source>
</evidence>
<reference evidence="7" key="1">
    <citation type="submission" date="2015-09" db="EMBL/GenBank/DDBJ databases">
        <title>Scylla olivacea transcriptome.</title>
        <authorList>
            <person name="Ikhwanuddin M."/>
        </authorList>
    </citation>
    <scope>NUCLEOTIDE SEQUENCE</scope>
</reference>
<proteinExistence type="predicted"/>
<evidence type="ECO:0000313" key="7">
    <source>
        <dbReference type="EMBL" id="JAI63593.1"/>
    </source>
</evidence>
<dbReference type="Pfam" id="PF09446">
    <property type="entry name" value="VMA21"/>
    <property type="match status" value="1"/>
</dbReference>
<evidence type="ECO:0000256" key="6">
    <source>
        <dbReference type="SAM" id="Phobius"/>
    </source>
</evidence>
<evidence type="ECO:0008006" key="8">
    <source>
        <dbReference type="Google" id="ProtNLM"/>
    </source>
</evidence>
<dbReference type="EMBL" id="GDRN01072143">
    <property type="protein sequence ID" value="JAI63593.1"/>
    <property type="molecule type" value="Transcribed_RNA"/>
</dbReference>
<keyword evidence="2" id="KW-0256">Endoplasmic reticulum</keyword>
<keyword evidence="5" id="KW-0968">Cytoplasmic vesicle</keyword>
<evidence type="ECO:0000256" key="2">
    <source>
        <dbReference type="ARBA" id="ARBA00022824"/>
    </source>
</evidence>
<protein>
    <recommendedName>
        <fullName evidence="8">Vacuolar ATPase assembly integral membrane protein VMA21 homolog</fullName>
    </recommendedName>
</protein>
<evidence type="ECO:0000256" key="5">
    <source>
        <dbReference type="ARBA" id="ARBA00023329"/>
    </source>
</evidence>
<keyword evidence="4 6" id="KW-0472">Membrane</keyword>
<feature type="transmembrane region" description="Helical" evidence="6">
    <location>
        <begin position="67"/>
        <end position="88"/>
    </location>
</feature>
<sequence>MASKTVTAIPGGDSFLGDKGPTEGLLIAAVLPYVLMIILLPIGSFFFTKSFVFQEILAYSDTTANVYAAISSVILLHVLLALFIIKAFKEYPSKGVKQD</sequence>
<dbReference type="GO" id="GO:0070072">
    <property type="term" value="P:vacuolar proton-transporting V-type ATPase complex assembly"/>
    <property type="evidence" value="ECO:0007669"/>
    <property type="project" value="InterPro"/>
</dbReference>
<dbReference type="GO" id="GO:0031410">
    <property type="term" value="C:cytoplasmic vesicle"/>
    <property type="evidence" value="ECO:0007669"/>
    <property type="project" value="UniProtKB-KW"/>
</dbReference>
<keyword evidence="1 6" id="KW-0812">Transmembrane</keyword>
<dbReference type="AlphaFoldDB" id="A0A0P4WQ18"/>
<name>A0A0P4WQ18_SCYOL</name>